<sequence length="67" mass="7579">MNTATKEMIDLMEVLPESDQNLALEIVRKLVLAWDPDFTKLTLAEKASLEEALADPETIPHEAINWD</sequence>
<name>A0A2Y9BPJ3_9FIRM</name>
<reference evidence="1 2" key="1">
    <citation type="submission" date="2018-05" db="EMBL/GenBank/DDBJ databases">
        <title>The Hungate 1000. A catalogue of reference genomes from the rumen microbiome.</title>
        <authorList>
            <person name="Kelly W."/>
        </authorList>
    </citation>
    <scope>NUCLEOTIDE SEQUENCE [LARGE SCALE GENOMIC DNA]</scope>
    <source>
        <strain evidence="1 2">NLAE-zl-C242</strain>
    </source>
</reference>
<evidence type="ECO:0000313" key="1">
    <source>
        <dbReference type="EMBL" id="PWJ21474.1"/>
    </source>
</evidence>
<evidence type="ECO:0008006" key="3">
    <source>
        <dbReference type="Google" id="ProtNLM"/>
    </source>
</evidence>
<dbReference type="RefSeq" id="WP_109733676.1">
    <property type="nucleotide sequence ID" value="NZ_BAAACK010000021.1"/>
</dbReference>
<keyword evidence="2" id="KW-1185">Reference proteome</keyword>
<accession>A0A2Y9BPJ3</accession>
<gene>
    <name evidence="1" type="ORF">A8806_12043</name>
</gene>
<comment type="caution">
    <text evidence="1">The sequence shown here is derived from an EMBL/GenBank/DDBJ whole genome shotgun (WGS) entry which is preliminary data.</text>
</comment>
<dbReference type="EMBL" id="QGDL01000020">
    <property type="protein sequence ID" value="PWJ21474.1"/>
    <property type="molecule type" value="Genomic_DNA"/>
</dbReference>
<dbReference type="AlphaFoldDB" id="A0A2Y9BPJ3"/>
<protein>
    <recommendedName>
        <fullName evidence="3">Addiction module component</fullName>
    </recommendedName>
</protein>
<dbReference type="Proteomes" id="UP000245845">
    <property type="component" value="Unassembled WGS sequence"/>
</dbReference>
<proteinExistence type="predicted"/>
<dbReference type="OrthoDB" id="1799023at2"/>
<evidence type="ECO:0000313" key="2">
    <source>
        <dbReference type="Proteomes" id="UP000245845"/>
    </source>
</evidence>
<organism evidence="1 2">
    <name type="scientific">Faecalicatena orotica</name>
    <dbReference type="NCBI Taxonomy" id="1544"/>
    <lineage>
        <taxon>Bacteria</taxon>
        <taxon>Bacillati</taxon>
        <taxon>Bacillota</taxon>
        <taxon>Clostridia</taxon>
        <taxon>Lachnospirales</taxon>
        <taxon>Lachnospiraceae</taxon>
        <taxon>Faecalicatena</taxon>
    </lineage>
</organism>